<keyword evidence="1" id="KW-0812">Transmembrane</keyword>
<dbReference type="EMBL" id="JYDJ01000153">
    <property type="protein sequence ID" value="KRX42065.1"/>
    <property type="molecule type" value="Genomic_DNA"/>
</dbReference>
<evidence type="ECO:0000313" key="2">
    <source>
        <dbReference type="EMBL" id="KRX42065.1"/>
    </source>
</evidence>
<proteinExistence type="predicted"/>
<organism evidence="2 3">
    <name type="scientific">Trichinella murrelli</name>
    <dbReference type="NCBI Taxonomy" id="144512"/>
    <lineage>
        <taxon>Eukaryota</taxon>
        <taxon>Metazoa</taxon>
        <taxon>Ecdysozoa</taxon>
        <taxon>Nematoda</taxon>
        <taxon>Enoplea</taxon>
        <taxon>Dorylaimia</taxon>
        <taxon>Trichinellida</taxon>
        <taxon>Trichinellidae</taxon>
        <taxon>Trichinella</taxon>
    </lineage>
</organism>
<dbReference type="Proteomes" id="UP000055048">
    <property type="component" value="Unassembled WGS sequence"/>
</dbReference>
<dbReference type="AlphaFoldDB" id="A0A0V0TSW6"/>
<accession>A0A0V0TSW6</accession>
<name>A0A0V0TSW6_9BILA</name>
<evidence type="ECO:0000256" key="1">
    <source>
        <dbReference type="SAM" id="Phobius"/>
    </source>
</evidence>
<dbReference type="STRING" id="144512.A0A0V0TSW6"/>
<keyword evidence="1" id="KW-1133">Transmembrane helix</keyword>
<comment type="caution">
    <text evidence="2">The sequence shown here is derived from an EMBL/GenBank/DDBJ whole genome shotgun (WGS) entry which is preliminary data.</text>
</comment>
<protein>
    <submittedName>
        <fullName evidence="2">Uncharacterized protein</fullName>
    </submittedName>
</protein>
<keyword evidence="3" id="KW-1185">Reference proteome</keyword>
<reference evidence="2 3" key="1">
    <citation type="submission" date="2015-01" db="EMBL/GenBank/DDBJ databases">
        <title>Evolution of Trichinella species and genotypes.</title>
        <authorList>
            <person name="Korhonen P.K."/>
            <person name="Edoardo P."/>
            <person name="Giuseppe L.R."/>
            <person name="Gasser R.B."/>
        </authorList>
    </citation>
    <scope>NUCLEOTIDE SEQUENCE [LARGE SCALE GENOMIC DNA]</scope>
    <source>
        <strain evidence="2">ISS417</strain>
    </source>
</reference>
<keyword evidence="1" id="KW-0472">Membrane</keyword>
<sequence length="228" mass="25703">MQQSQALHSGIMARLQNIANSKKVGSSKNLQTILKICLHYKWHDITRFYYFLVLAAMNGQFCLSSLRSNLITAVEFLMTVMMAVTKVLLVVSVIWLLMGGSADGGCPVSSTWDNYGGRKLDDGGCLTVVDMFEFKKFYGQSSELKGDLLLVEVDRLLLFRPFLFLLLLLRLSEPWDASLPSVECLSTELKEDSVLVAVDVLLLFRLLAKWNASLRCPESFLFELECRT</sequence>
<feature type="transmembrane region" description="Helical" evidence="1">
    <location>
        <begin position="73"/>
        <end position="98"/>
    </location>
</feature>
<feature type="transmembrane region" description="Helical" evidence="1">
    <location>
        <begin position="48"/>
        <end position="66"/>
    </location>
</feature>
<gene>
    <name evidence="2" type="ORF">T05_13855</name>
</gene>
<evidence type="ECO:0000313" key="3">
    <source>
        <dbReference type="Proteomes" id="UP000055048"/>
    </source>
</evidence>